<keyword evidence="8" id="KW-0626">Porin</keyword>
<keyword evidence="14" id="KW-1185">Reference proteome</keyword>
<feature type="signal peptide" evidence="11">
    <location>
        <begin position="1"/>
        <end position="26"/>
    </location>
</feature>
<evidence type="ECO:0000256" key="4">
    <source>
        <dbReference type="ARBA" id="ARBA00022452"/>
    </source>
</evidence>
<keyword evidence="7" id="KW-0406">Ion transport</keyword>
<evidence type="ECO:0000313" key="13">
    <source>
        <dbReference type="EMBL" id="POR50172.1"/>
    </source>
</evidence>
<dbReference type="GO" id="GO:0009279">
    <property type="term" value="C:cell outer membrane"/>
    <property type="evidence" value="ECO:0007669"/>
    <property type="project" value="UniProtKB-SubCell"/>
</dbReference>
<dbReference type="PANTHER" id="PTHR34501">
    <property type="entry name" value="PROTEIN YDDL-RELATED"/>
    <property type="match status" value="1"/>
</dbReference>
<name>A0A2S4M650_9BURK</name>
<keyword evidence="5" id="KW-0812">Transmembrane</keyword>
<keyword evidence="10" id="KW-0998">Cell outer membrane</keyword>
<dbReference type="EMBL" id="PQGA01000009">
    <property type="protein sequence ID" value="POR50172.1"/>
    <property type="molecule type" value="Genomic_DNA"/>
</dbReference>
<keyword evidence="6 11" id="KW-0732">Signal</keyword>
<organism evidence="13 14">
    <name type="scientific">Paraburkholderia eburnea</name>
    <dbReference type="NCBI Taxonomy" id="1189126"/>
    <lineage>
        <taxon>Bacteria</taxon>
        <taxon>Pseudomonadati</taxon>
        <taxon>Pseudomonadota</taxon>
        <taxon>Betaproteobacteria</taxon>
        <taxon>Burkholderiales</taxon>
        <taxon>Burkholderiaceae</taxon>
        <taxon>Paraburkholderia</taxon>
    </lineage>
</organism>
<evidence type="ECO:0000256" key="3">
    <source>
        <dbReference type="ARBA" id="ARBA00022448"/>
    </source>
</evidence>
<dbReference type="RefSeq" id="WP_103705513.1">
    <property type="nucleotide sequence ID" value="NZ_PQGA01000009.1"/>
</dbReference>
<evidence type="ECO:0000256" key="1">
    <source>
        <dbReference type="ARBA" id="ARBA00004571"/>
    </source>
</evidence>
<keyword evidence="3" id="KW-0813">Transport</keyword>
<reference evidence="13 14" key="1">
    <citation type="submission" date="2018-01" db="EMBL/GenBank/DDBJ databases">
        <title>Genomic Encyclopedia of Type Strains, Phase III (KMG-III): the genomes of soil and plant-associated and newly described type strains.</title>
        <authorList>
            <person name="Whitman W."/>
        </authorList>
    </citation>
    <scope>NUCLEOTIDE SEQUENCE [LARGE SCALE GENOMIC DNA]</scope>
    <source>
        <strain evidence="13 14">JCM 18070</strain>
    </source>
</reference>
<dbReference type="OrthoDB" id="8961834at2"/>
<gene>
    <name evidence="13" type="ORF">B0G62_10980</name>
</gene>
<feature type="domain" description="Porin" evidence="12">
    <location>
        <begin position="13"/>
        <end position="328"/>
    </location>
</feature>
<evidence type="ECO:0000256" key="10">
    <source>
        <dbReference type="ARBA" id="ARBA00023237"/>
    </source>
</evidence>
<evidence type="ECO:0000256" key="7">
    <source>
        <dbReference type="ARBA" id="ARBA00023065"/>
    </source>
</evidence>
<evidence type="ECO:0000259" key="12">
    <source>
        <dbReference type="Pfam" id="PF13609"/>
    </source>
</evidence>
<dbReference type="GO" id="GO:0006811">
    <property type="term" value="P:monoatomic ion transport"/>
    <property type="evidence" value="ECO:0007669"/>
    <property type="project" value="UniProtKB-KW"/>
</dbReference>
<dbReference type="InterPro" id="IPR023614">
    <property type="entry name" value="Porin_dom_sf"/>
</dbReference>
<dbReference type="GO" id="GO:0015288">
    <property type="term" value="F:porin activity"/>
    <property type="evidence" value="ECO:0007669"/>
    <property type="project" value="UniProtKB-KW"/>
</dbReference>
<proteinExistence type="predicted"/>
<dbReference type="GO" id="GO:0046930">
    <property type="term" value="C:pore complex"/>
    <property type="evidence" value="ECO:0007669"/>
    <property type="project" value="UniProtKB-KW"/>
</dbReference>
<sequence length="359" mass="37383">MYKQRTVALKLIAAVAGMLAGSAAYAQSSVTLYGLVDGGLLYTSKTLNTTTGQNAGKQFSMIDSGTSPSQFGLMGNEDLGGGLKAEFKLESGISVSNGGFGDSNGNFFGRQAWVGLNSNYGEVKAGLQFSPFFLSLYELDPRGASQFASSLISYLNNVVGTGIFTANALSYTSPTIAGLQGSVMLALGGEAGNFQAGRQYSANLKYDNGSLMVNAAFFDGNSGGTVATPLPTTVGFEGRMIGASYKFGKLTAKASFTNYKVAGSFNNNVYGGGLDYLVLPQLDINGGVWYTSDRDNTRNHSILGGLGTDYYLSRATTLYAQIGIVNNHGAMNTGLSVNGAFNGVAGTTVGADLGIRHIF</sequence>
<accession>A0A2S4M650</accession>
<dbReference type="InterPro" id="IPR050298">
    <property type="entry name" value="Gram-neg_bact_OMP"/>
</dbReference>
<keyword evidence="9" id="KW-0472">Membrane</keyword>
<dbReference type="PRINTS" id="PR00184">
    <property type="entry name" value="NEISSPPORIN"/>
</dbReference>
<evidence type="ECO:0000256" key="8">
    <source>
        <dbReference type="ARBA" id="ARBA00023114"/>
    </source>
</evidence>
<dbReference type="SUPFAM" id="SSF56935">
    <property type="entry name" value="Porins"/>
    <property type="match status" value="1"/>
</dbReference>
<comment type="caution">
    <text evidence="13">The sequence shown here is derived from an EMBL/GenBank/DDBJ whole genome shotgun (WGS) entry which is preliminary data.</text>
</comment>
<dbReference type="AlphaFoldDB" id="A0A2S4M650"/>
<evidence type="ECO:0000256" key="11">
    <source>
        <dbReference type="SAM" id="SignalP"/>
    </source>
</evidence>
<evidence type="ECO:0000256" key="6">
    <source>
        <dbReference type="ARBA" id="ARBA00022729"/>
    </source>
</evidence>
<protein>
    <submittedName>
        <fullName evidence="13">Putative porin</fullName>
    </submittedName>
</protein>
<dbReference type="CDD" id="cd00342">
    <property type="entry name" value="gram_neg_porins"/>
    <property type="match status" value="1"/>
</dbReference>
<evidence type="ECO:0000256" key="2">
    <source>
        <dbReference type="ARBA" id="ARBA00011233"/>
    </source>
</evidence>
<dbReference type="InterPro" id="IPR002299">
    <property type="entry name" value="Porin_Neis"/>
</dbReference>
<dbReference type="PANTHER" id="PTHR34501:SF9">
    <property type="entry name" value="MAJOR OUTER MEMBRANE PROTEIN P.IA"/>
    <property type="match status" value="1"/>
</dbReference>
<evidence type="ECO:0000256" key="5">
    <source>
        <dbReference type="ARBA" id="ARBA00022692"/>
    </source>
</evidence>
<comment type="subunit">
    <text evidence="2">Homotrimer.</text>
</comment>
<evidence type="ECO:0000313" key="14">
    <source>
        <dbReference type="Proteomes" id="UP000237381"/>
    </source>
</evidence>
<comment type="subcellular location">
    <subcellularLocation>
        <location evidence="1">Cell outer membrane</location>
        <topology evidence="1">Multi-pass membrane protein</topology>
    </subcellularLocation>
</comment>
<feature type="chain" id="PRO_5015590453" evidence="11">
    <location>
        <begin position="27"/>
        <end position="359"/>
    </location>
</feature>
<dbReference type="Proteomes" id="UP000237381">
    <property type="component" value="Unassembled WGS sequence"/>
</dbReference>
<dbReference type="InterPro" id="IPR033900">
    <property type="entry name" value="Gram_neg_porin_domain"/>
</dbReference>
<dbReference type="Pfam" id="PF13609">
    <property type="entry name" value="Porin_4"/>
    <property type="match status" value="1"/>
</dbReference>
<dbReference type="Gene3D" id="2.40.160.10">
    <property type="entry name" value="Porin"/>
    <property type="match status" value="1"/>
</dbReference>
<evidence type="ECO:0000256" key="9">
    <source>
        <dbReference type="ARBA" id="ARBA00023136"/>
    </source>
</evidence>
<keyword evidence="4" id="KW-1134">Transmembrane beta strand</keyword>